<comment type="caution">
    <text evidence="1">The sequence shown here is derived from an EMBL/GenBank/DDBJ whole genome shotgun (WGS) entry which is preliminary data.</text>
</comment>
<gene>
    <name evidence="1" type="ORF">ANN_27687</name>
</gene>
<evidence type="ECO:0000313" key="1">
    <source>
        <dbReference type="EMBL" id="KAJ4426060.1"/>
    </source>
</evidence>
<dbReference type="Proteomes" id="UP001148838">
    <property type="component" value="Unassembled WGS sequence"/>
</dbReference>
<dbReference type="EMBL" id="JAJSOF020000041">
    <property type="protein sequence ID" value="KAJ4426060.1"/>
    <property type="molecule type" value="Genomic_DNA"/>
</dbReference>
<accession>A0ABQ8RWY4</accession>
<evidence type="ECO:0000313" key="2">
    <source>
        <dbReference type="Proteomes" id="UP001148838"/>
    </source>
</evidence>
<keyword evidence="2" id="KW-1185">Reference proteome</keyword>
<organism evidence="1 2">
    <name type="scientific">Periplaneta americana</name>
    <name type="common">American cockroach</name>
    <name type="synonym">Blatta americana</name>
    <dbReference type="NCBI Taxonomy" id="6978"/>
    <lineage>
        <taxon>Eukaryota</taxon>
        <taxon>Metazoa</taxon>
        <taxon>Ecdysozoa</taxon>
        <taxon>Arthropoda</taxon>
        <taxon>Hexapoda</taxon>
        <taxon>Insecta</taxon>
        <taxon>Pterygota</taxon>
        <taxon>Neoptera</taxon>
        <taxon>Polyneoptera</taxon>
        <taxon>Dictyoptera</taxon>
        <taxon>Blattodea</taxon>
        <taxon>Blattoidea</taxon>
        <taxon>Blattidae</taxon>
        <taxon>Blattinae</taxon>
        <taxon>Periplaneta</taxon>
    </lineage>
</organism>
<reference evidence="1 2" key="1">
    <citation type="journal article" date="2022" name="Allergy">
        <title>Genome assembly and annotation of Periplaneta americana reveal a comprehensive cockroach allergen profile.</title>
        <authorList>
            <person name="Wang L."/>
            <person name="Xiong Q."/>
            <person name="Saelim N."/>
            <person name="Wang L."/>
            <person name="Nong W."/>
            <person name="Wan A.T."/>
            <person name="Shi M."/>
            <person name="Liu X."/>
            <person name="Cao Q."/>
            <person name="Hui J.H.L."/>
            <person name="Sookrung N."/>
            <person name="Leung T.F."/>
            <person name="Tungtrongchitr A."/>
            <person name="Tsui S.K.W."/>
        </authorList>
    </citation>
    <scope>NUCLEOTIDE SEQUENCE [LARGE SCALE GENOMIC DNA]</scope>
    <source>
        <strain evidence="1">PWHHKU_190912</strain>
    </source>
</reference>
<protein>
    <submittedName>
        <fullName evidence="1">Uncharacterized protein</fullName>
    </submittedName>
</protein>
<name>A0ABQ8RWY4_PERAM</name>
<sequence length="249" mass="28359">MHSYVKAGPRVTGDALGRYIRCYVCLRDYQLNKENTEVIRNCDWNFTESSFAFWGRTQLEGINEDYMREENSELRVHFHSLIVLTFVPVDDVTLVFDQLREVAYTYTMSSSFISREVPCEAVMNNFKEKKLFLIRVSIPGPLVEQVPREAASPHSQSCVSAAFTPKEVPLHLSLQNVRHSSHRTGILITRKNSEYSSVVETLNCRYLGSTHDPSTASNVLSREVSRSPHHAMPLTMNSVYLSVRPRIGA</sequence>
<proteinExistence type="predicted"/>